<evidence type="ECO:0000259" key="2">
    <source>
        <dbReference type="Pfam" id="PF03795"/>
    </source>
</evidence>
<reference evidence="3" key="1">
    <citation type="submission" date="2020-12" db="EMBL/GenBank/DDBJ databases">
        <title>Devosia sp. MSA67 isolated from Mo River.</title>
        <authorList>
            <person name="Ma F."/>
            <person name="Zi Z."/>
        </authorList>
    </citation>
    <scope>NUCLEOTIDE SEQUENCE</scope>
    <source>
        <strain evidence="3">MSA67</strain>
    </source>
</reference>
<dbReference type="AlphaFoldDB" id="A0A934INB6"/>
<accession>A0A934INB6</accession>
<protein>
    <submittedName>
        <fullName evidence="3">YciI family protein</fullName>
    </submittedName>
</protein>
<comment type="caution">
    <text evidence="3">The sequence shown here is derived from an EMBL/GenBank/DDBJ whole genome shotgun (WGS) entry which is preliminary data.</text>
</comment>
<sequence length="117" mass="12447">MKFVLLVKSNPVTEAGGEGPAGLGEAMARYNAELAAAGLLLDAVGIYPSGEGGVRLRGIGTDTVTRIDGPFDEPGQIVAGYTVSDVRNRDEAVEWAKRMPRIAMPGDPCEIEIRQLY</sequence>
<comment type="similarity">
    <text evidence="1">Belongs to the YciI family.</text>
</comment>
<gene>
    <name evidence="3" type="ORF">JEQ47_04095</name>
</gene>
<evidence type="ECO:0000256" key="1">
    <source>
        <dbReference type="ARBA" id="ARBA00007689"/>
    </source>
</evidence>
<dbReference type="InterPro" id="IPR011008">
    <property type="entry name" value="Dimeric_a/b-barrel"/>
</dbReference>
<proteinExistence type="inferred from homology"/>
<dbReference type="RefSeq" id="WP_198875106.1">
    <property type="nucleotide sequence ID" value="NZ_JAEKMH010000001.1"/>
</dbReference>
<dbReference type="InterPro" id="IPR005545">
    <property type="entry name" value="YCII"/>
</dbReference>
<feature type="domain" description="YCII-related" evidence="2">
    <location>
        <begin position="1"/>
        <end position="104"/>
    </location>
</feature>
<name>A0A934INB6_9HYPH</name>
<keyword evidence="4" id="KW-1185">Reference proteome</keyword>
<evidence type="ECO:0000313" key="3">
    <source>
        <dbReference type="EMBL" id="MBJ3783894.1"/>
    </source>
</evidence>
<dbReference type="Gene3D" id="3.30.70.1060">
    <property type="entry name" value="Dimeric alpha+beta barrel"/>
    <property type="match status" value="1"/>
</dbReference>
<organism evidence="3 4">
    <name type="scientific">Devosia sediminis</name>
    <dbReference type="NCBI Taxonomy" id="2798801"/>
    <lineage>
        <taxon>Bacteria</taxon>
        <taxon>Pseudomonadati</taxon>
        <taxon>Pseudomonadota</taxon>
        <taxon>Alphaproteobacteria</taxon>
        <taxon>Hyphomicrobiales</taxon>
        <taxon>Devosiaceae</taxon>
        <taxon>Devosia</taxon>
    </lineage>
</organism>
<dbReference type="Pfam" id="PF03795">
    <property type="entry name" value="YCII"/>
    <property type="match status" value="1"/>
</dbReference>
<evidence type="ECO:0000313" key="4">
    <source>
        <dbReference type="Proteomes" id="UP000602124"/>
    </source>
</evidence>
<dbReference type="SUPFAM" id="SSF54909">
    <property type="entry name" value="Dimeric alpha+beta barrel"/>
    <property type="match status" value="1"/>
</dbReference>
<dbReference type="Proteomes" id="UP000602124">
    <property type="component" value="Unassembled WGS sequence"/>
</dbReference>
<dbReference type="PANTHER" id="PTHR35174">
    <property type="entry name" value="BLL7171 PROTEIN-RELATED"/>
    <property type="match status" value="1"/>
</dbReference>
<dbReference type="EMBL" id="JAEKMH010000001">
    <property type="protein sequence ID" value="MBJ3783894.1"/>
    <property type="molecule type" value="Genomic_DNA"/>
</dbReference>